<evidence type="ECO:0000256" key="5">
    <source>
        <dbReference type="PROSITE-ProRule" id="PRU01016"/>
    </source>
</evidence>
<dbReference type="Pfam" id="PF00145">
    <property type="entry name" value="DNA_methylase"/>
    <property type="match status" value="2"/>
</dbReference>
<dbReference type="PANTHER" id="PTHR10629:SF52">
    <property type="entry name" value="DNA (CYTOSINE-5)-METHYLTRANSFERASE 1"/>
    <property type="match status" value="1"/>
</dbReference>
<dbReference type="AlphaFoldDB" id="A0A167NLB4"/>
<dbReference type="GO" id="GO:0003677">
    <property type="term" value="F:DNA binding"/>
    <property type="evidence" value="ECO:0007669"/>
    <property type="project" value="TreeGrafter"/>
</dbReference>
<dbReference type="Proteomes" id="UP000076744">
    <property type="component" value="Unassembled WGS sequence"/>
</dbReference>
<accession>A0A167NLB4</accession>
<keyword evidence="4 5" id="KW-0949">S-adenosyl-L-methionine</keyword>
<dbReference type="PROSITE" id="PS00095">
    <property type="entry name" value="C5_MTASE_2"/>
    <property type="match status" value="1"/>
</dbReference>
<dbReference type="PRINTS" id="PR00105">
    <property type="entry name" value="C5METTRFRASE"/>
</dbReference>
<dbReference type="GO" id="GO:0003886">
    <property type="term" value="F:DNA (cytosine-5-)-methyltransferase activity"/>
    <property type="evidence" value="ECO:0007669"/>
    <property type="project" value="UniProtKB-EC"/>
</dbReference>
<comment type="similarity">
    <text evidence="5">Belongs to the class I-like SAM-binding methyltransferase superfamily. C5-methyltransferase family.</text>
</comment>
<dbReference type="EMBL" id="AZHB01000024">
    <property type="protein sequence ID" value="OAA55683.1"/>
    <property type="molecule type" value="Genomic_DNA"/>
</dbReference>
<dbReference type="GeneID" id="30024080"/>
<name>A0A167NLB4_CORFA</name>
<dbReference type="InterPro" id="IPR001525">
    <property type="entry name" value="C5_MeTfrase"/>
</dbReference>
<organism evidence="6 7">
    <name type="scientific">Cordyceps fumosorosea (strain ARSEF 2679)</name>
    <name type="common">Isaria fumosorosea</name>
    <dbReference type="NCBI Taxonomy" id="1081104"/>
    <lineage>
        <taxon>Eukaryota</taxon>
        <taxon>Fungi</taxon>
        <taxon>Dikarya</taxon>
        <taxon>Ascomycota</taxon>
        <taxon>Pezizomycotina</taxon>
        <taxon>Sordariomycetes</taxon>
        <taxon>Hypocreomycetidae</taxon>
        <taxon>Hypocreales</taxon>
        <taxon>Cordycipitaceae</taxon>
        <taxon>Cordyceps</taxon>
    </lineage>
</organism>
<dbReference type="SUPFAM" id="SSF53335">
    <property type="entry name" value="S-adenosyl-L-methionine-dependent methyltransferases"/>
    <property type="match status" value="1"/>
</dbReference>
<dbReference type="PROSITE" id="PS51679">
    <property type="entry name" value="SAM_MT_C5"/>
    <property type="match status" value="1"/>
</dbReference>
<dbReference type="STRING" id="1081104.A0A167NLB4"/>
<keyword evidence="2 5" id="KW-0489">Methyltransferase</keyword>
<dbReference type="GO" id="GO:0005634">
    <property type="term" value="C:nucleus"/>
    <property type="evidence" value="ECO:0007669"/>
    <property type="project" value="TreeGrafter"/>
</dbReference>
<feature type="active site" evidence="5">
    <location>
        <position position="363"/>
    </location>
</feature>
<gene>
    <name evidence="6" type="ORF">ISF_07788</name>
</gene>
<dbReference type="GO" id="GO:0044027">
    <property type="term" value="P:negative regulation of gene expression via chromosomal CpG island methylation"/>
    <property type="evidence" value="ECO:0007669"/>
    <property type="project" value="TreeGrafter"/>
</dbReference>
<dbReference type="EC" id="2.1.1.37" evidence="1"/>
<dbReference type="InterPro" id="IPR029063">
    <property type="entry name" value="SAM-dependent_MTases_sf"/>
</dbReference>
<evidence type="ECO:0000313" key="7">
    <source>
        <dbReference type="Proteomes" id="UP000076744"/>
    </source>
</evidence>
<dbReference type="OrthoDB" id="414133at2759"/>
<evidence type="ECO:0000313" key="6">
    <source>
        <dbReference type="EMBL" id="OAA55683.1"/>
    </source>
</evidence>
<evidence type="ECO:0000256" key="1">
    <source>
        <dbReference type="ARBA" id="ARBA00011975"/>
    </source>
</evidence>
<comment type="caution">
    <text evidence="6">The sequence shown here is derived from an EMBL/GenBank/DDBJ whole genome shotgun (WGS) entry which is preliminary data.</text>
</comment>
<keyword evidence="7" id="KW-1185">Reference proteome</keyword>
<dbReference type="Gene3D" id="3.40.50.150">
    <property type="entry name" value="Vaccinia Virus protein VP39"/>
    <property type="match status" value="1"/>
</dbReference>
<dbReference type="Gene3D" id="3.90.120.10">
    <property type="entry name" value="DNA Methylase, subunit A, domain 2"/>
    <property type="match status" value="1"/>
</dbReference>
<dbReference type="InterPro" id="IPR031303">
    <property type="entry name" value="C5_meth_CS"/>
</dbReference>
<dbReference type="RefSeq" id="XP_018701407.1">
    <property type="nucleotide sequence ID" value="XM_018851391.1"/>
</dbReference>
<evidence type="ECO:0000256" key="2">
    <source>
        <dbReference type="ARBA" id="ARBA00022603"/>
    </source>
</evidence>
<evidence type="ECO:0000256" key="3">
    <source>
        <dbReference type="ARBA" id="ARBA00022679"/>
    </source>
</evidence>
<keyword evidence="3 5" id="KW-0808">Transferase</keyword>
<dbReference type="GO" id="GO:0032259">
    <property type="term" value="P:methylation"/>
    <property type="evidence" value="ECO:0007669"/>
    <property type="project" value="UniProtKB-KW"/>
</dbReference>
<proteinExistence type="inferred from homology"/>
<reference evidence="6 7" key="1">
    <citation type="journal article" date="2016" name="Genome Biol. Evol.">
        <title>Divergent and convergent evolution of fungal pathogenicity.</title>
        <authorList>
            <person name="Shang Y."/>
            <person name="Xiao G."/>
            <person name="Zheng P."/>
            <person name="Cen K."/>
            <person name="Zhan S."/>
            <person name="Wang C."/>
        </authorList>
    </citation>
    <scope>NUCLEOTIDE SEQUENCE [LARGE SCALE GENOMIC DNA]</scope>
    <source>
        <strain evidence="6 7">ARSEF 2679</strain>
    </source>
</reference>
<evidence type="ECO:0000256" key="4">
    <source>
        <dbReference type="ARBA" id="ARBA00022691"/>
    </source>
</evidence>
<protein>
    <recommendedName>
        <fullName evidence="1">DNA (cytosine-5-)-methyltransferase</fullName>
        <ecNumber evidence="1">2.1.1.37</ecNumber>
    </recommendedName>
</protein>
<dbReference type="InterPro" id="IPR050390">
    <property type="entry name" value="C5-Methyltransferase"/>
</dbReference>
<dbReference type="PANTHER" id="PTHR10629">
    <property type="entry name" value="CYTOSINE-SPECIFIC METHYLTRANSFERASE"/>
    <property type="match status" value="1"/>
</dbReference>
<sequence length="660" mass="74900">MDFSWLEFDNDDDVFVRSRHRHRRRRSASVASTSTLLPDLADDDDFCEIVEEDAEPNVLFAGEVIDLTKDDSERLAQHHRPDETEMDSVTAPCGTTIKRENCIQVRDTFLGELKINFLQVKAIIRDRNKRIYIRGIPYTKLRHLNEKIRSRVNEICVVLHVLKHPGQEPEPPVLVDVEPDCVVRWRKLIVTNAQYPAHAVDARRYARPSLSLEKQTKAAERCGPVVCRWSITIQYSINARDRNKAEEELIEHLCSSDILHAEYRVPDEHNADPDAPRSLDTPIVRRPDQAYTLFDSFSGAGGVSRGAQDAGFKIRYAIDKEPEVWETYSQNFPFARLFKCDTKKYVEKKPHQPVDVLHLSPPCQVWSPAHTHAGPDDAANTETLYTCRALITKTRPRLVTLEQTFGITHAKHVQHFWSLIRDFTDLGYSVRWSIIRLCIWGSPQDRKRLILIAAAPGERLPPFPTPTHSVHGGNGTRRFNTVASALARVRPGDDLHDLGRVQSFHPCRPAWDANTLGRTVTTGGANAYHPSGQRDFTLRELAALQGFPRQHRFVGTMTRIRRQIGNAFPPNTVRVLYSHLQEWLLAEDNIGRGRPQSVEEEEDVIMIDDDSDLSGAESLVFSDARPSPAMEDVIMEDVDDEVIFVGASAGRHDDCFVDLT</sequence>